<keyword evidence="4" id="KW-0732">Signal</keyword>
<dbReference type="InterPro" id="IPR036291">
    <property type="entry name" value="NAD(P)-bd_dom_sf"/>
</dbReference>
<organism evidence="5 6">
    <name type="scientific">Luteitalea pratensis</name>
    <dbReference type="NCBI Taxonomy" id="1855912"/>
    <lineage>
        <taxon>Bacteria</taxon>
        <taxon>Pseudomonadati</taxon>
        <taxon>Acidobacteriota</taxon>
        <taxon>Vicinamibacteria</taxon>
        <taxon>Vicinamibacterales</taxon>
        <taxon>Vicinamibacteraceae</taxon>
        <taxon>Luteitalea</taxon>
    </lineage>
</organism>
<evidence type="ECO:0000313" key="5">
    <source>
        <dbReference type="EMBL" id="AMY07613.1"/>
    </source>
</evidence>
<dbReference type="PATRIC" id="fig|1813736.3.peg.821"/>
<feature type="signal peptide" evidence="4">
    <location>
        <begin position="1"/>
        <end position="20"/>
    </location>
</feature>
<dbReference type="OrthoDB" id="5786478at2"/>
<dbReference type="GO" id="GO:0004316">
    <property type="term" value="F:3-oxoacyl-[acyl-carrier-protein] reductase (NADPH) activity"/>
    <property type="evidence" value="ECO:0007669"/>
    <property type="project" value="UniProtKB-EC"/>
</dbReference>
<dbReference type="EMBL" id="CP015136">
    <property type="protein sequence ID" value="AMY07613.1"/>
    <property type="molecule type" value="Genomic_DNA"/>
</dbReference>
<reference evidence="5 6" key="1">
    <citation type="journal article" date="2016" name="Genome Announc.">
        <title>First Complete Genome Sequence of a Subdivision 6 Acidobacterium Strain.</title>
        <authorList>
            <person name="Huang S."/>
            <person name="Vieira S."/>
            <person name="Bunk B."/>
            <person name="Riedel T."/>
            <person name="Sproer C."/>
            <person name="Overmann J."/>
        </authorList>
    </citation>
    <scope>NUCLEOTIDE SEQUENCE [LARGE SCALE GENOMIC DNA]</scope>
    <source>
        <strain evidence="6">DSM 100886 HEG_-6_39</strain>
    </source>
</reference>
<name>A0A143PH89_LUTPR</name>
<dbReference type="PANTHER" id="PTHR24320:SF148">
    <property type="entry name" value="NAD(P)-BINDING ROSSMANN-FOLD SUPERFAMILY PROTEIN"/>
    <property type="match status" value="1"/>
</dbReference>
<evidence type="ECO:0000256" key="2">
    <source>
        <dbReference type="ARBA" id="ARBA00023002"/>
    </source>
</evidence>
<feature type="chain" id="PRO_5007511308" evidence="4">
    <location>
        <begin position="21"/>
        <end position="297"/>
    </location>
</feature>
<dbReference type="EC" id="1.1.1.100" evidence="5"/>
<evidence type="ECO:0000313" key="6">
    <source>
        <dbReference type="Proteomes" id="UP000076079"/>
    </source>
</evidence>
<dbReference type="SUPFAM" id="SSF51735">
    <property type="entry name" value="NAD(P)-binding Rossmann-fold domains"/>
    <property type="match status" value="1"/>
</dbReference>
<dbReference type="RefSeq" id="WP_110169544.1">
    <property type="nucleotide sequence ID" value="NZ_CP015136.1"/>
</dbReference>
<dbReference type="InterPro" id="IPR002347">
    <property type="entry name" value="SDR_fam"/>
</dbReference>
<keyword evidence="2 5" id="KW-0560">Oxidoreductase</keyword>
<dbReference type="PRINTS" id="PR00081">
    <property type="entry name" value="GDHRDH"/>
</dbReference>
<proteinExistence type="inferred from homology"/>
<dbReference type="PANTHER" id="PTHR24320">
    <property type="entry name" value="RETINOL DEHYDROGENASE"/>
    <property type="match status" value="1"/>
</dbReference>
<dbReference type="Pfam" id="PF00106">
    <property type="entry name" value="adh_short"/>
    <property type="match status" value="1"/>
</dbReference>
<sequence length="297" mass="31523" precursor="true">MRTALLAIAAFALGHIVAAAQPASTSAATVPTPSQRVALVTGSTDGLGREVARRLAAEGAHVIVHGRNAERGKAVVDEINAAAKGSARFYQADFASLAEVRSLADAVTRDYPRLDLLVNNAGVVVRDARQVSKDGHELHFAVNYLSGYLLTYKLLPLIEKGRAPRIVNVSSLSAAPIDFTDVMIERDYSTNRGYGQSKLSQVMFTIDLAAELKDKGIVVQSLHPATYMNTSMILSAGLTPRSTVEEGTAAVMNAITTDAPSGSYFVGQKLGTPHAQAADAGARRRLREVTRTLVGLP</sequence>
<keyword evidence="6" id="KW-1185">Reference proteome</keyword>
<dbReference type="Gene3D" id="3.40.50.720">
    <property type="entry name" value="NAD(P)-binding Rossmann-like Domain"/>
    <property type="match status" value="1"/>
</dbReference>
<dbReference type="AlphaFoldDB" id="A0A143PH89"/>
<evidence type="ECO:0000256" key="3">
    <source>
        <dbReference type="RuleBase" id="RU000363"/>
    </source>
</evidence>
<evidence type="ECO:0000256" key="4">
    <source>
        <dbReference type="SAM" id="SignalP"/>
    </source>
</evidence>
<accession>A0A143PH89</accession>
<reference evidence="6" key="2">
    <citation type="submission" date="2016-04" db="EMBL/GenBank/DDBJ databases">
        <title>First Complete Genome Sequence of a Subdivision 6 Acidobacterium.</title>
        <authorList>
            <person name="Huang S."/>
            <person name="Vieira S."/>
            <person name="Bunk B."/>
            <person name="Riedel T."/>
            <person name="Sproeer C."/>
            <person name="Overmann J."/>
        </authorList>
    </citation>
    <scope>NUCLEOTIDE SEQUENCE [LARGE SCALE GENOMIC DNA]</scope>
    <source>
        <strain evidence="6">DSM 100886 HEG_-6_39</strain>
    </source>
</reference>
<protein>
    <submittedName>
        <fullName evidence="5">3-oxoacyl-[acyl-carrier-protein] reductase FabG</fullName>
        <ecNumber evidence="5">1.1.1.100</ecNumber>
    </submittedName>
</protein>
<dbReference type="Proteomes" id="UP000076079">
    <property type="component" value="Chromosome"/>
</dbReference>
<comment type="similarity">
    <text evidence="1 3">Belongs to the short-chain dehydrogenases/reductases (SDR) family.</text>
</comment>
<dbReference type="STRING" id="1855912.LuPra_00787"/>
<evidence type="ECO:0000256" key="1">
    <source>
        <dbReference type="ARBA" id="ARBA00006484"/>
    </source>
</evidence>
<dbReference type="PRINTS" id="PR00080">
    <property type="entry name" value="SDRFAMILY"/>
</dbReference>
<gene>
    <name evidence="5" type="primary">fabG_4</name>
    <name evidence="5" type="ORF">LuPra_00787</name>
</gene>
<dbReference type="KEGG" id="abac:LuPra_00787"/>